<dbReference type="InterPro" id="IPR036388">
    <property type="entry name" value="WH-like_DNA-bd_sf"/>
</dbReference>
<reference evidence="5 6" key="1">
    <citation type="journal article" date="2018" name="Sci. Rep.">
        <title>Genomic signatures of local adaptation to the degree of environmental predictability in rotifers.</title>
        <authorList>
            <person name="Franch-Gras L."/>
            <person name="Hahn C."/>
            <person name="Garcia-Roger E.M."/>
            <person name="Carmona M.J."/>
            <person name="Serra M."/>
            <person name="Gomez A."/>
        </authorList>
    </citation>
    <scope>NUCLEOTIDE SEQUENCE [LARGE SCALE GENOMIC DNA]</scope>
    <source>
        <strain evidence="5">HYR1</strain>
    </source>
</reference>
<organism evidence="5 6">
    <name type="scientific">Brachionus plicatilis</name>
    <name type="common">Marine rotifer</name>
    <name type="synonym">Brachionus muelleri</name>
    <dbReference type="NCBI Taxonomy" id="10195"/>
    <lineage>
        <taxon>Eukaryota</taxon>
        <taxon>Metazoa</taxon>
        <taxon>Spiralia</taxon>
        <taxon>Gnathifera</taxon>
        <taxon>Rotifera</taxon>
        <taxon>Eurotatoria</taxon>
        <taxon>Monogononta</taxon>
        <taxon>Pseudotrocha</taxon>
        <taxon>Ploima</taxon>
        <taxon>Brachionidae</taxon>
        <taxon>Brachionus</taxon>
    </lineage>
</organism>
<comment type="subcellular location">
    <subcellularLocation>
        <location evidence="3">Nucleus</location>
    </subcellularLocation>
</comment>
<dbReference type="Pfam" id="PF00178">
    <property type="entry name" value="Ets"/>
    <property type="match status" value="1"/>
</dbReference>
<dbReference type="PROSITE" id="PS50061">
    <property type="entry name" value="ETS_DOMAIN_3"/>
    <property type="match status" value="1"/>
</dbReference>
<evidence type="ECO:0000259" key="4">
    <source>
        <dbReference type="PROSITE" id="PS50061"/>
    </source>
</evidence>
<dbReference type="InterPro" id="IPR036390">
    <property type="entry name" value="WH_DNA-bd_sf"/>
</dbReference>
<evidence type="ECO:0000256" key="2">
    <source>
        <dbReference type="ARBA" id="ARBA00023125"/>
    </source>
</evidence>
<comment type="similarity">
    <text evidence="1 3">Belongs to the ETS family.</text>
</comment>
<dbReference type="InterPro" id="IPR000418">
    <property type="entry name" value="Ets_dom"/>
</dbReference>
<dbReference type="GO" id="GO:0005634">
    <property type="term" value="C:nucleus"/>
    <property type="evidence" value="ECO:0007669"/>
    <property type="project" value="UniProtKB-SubCell"/>
</dbReference>
<sequence>MANFWHSWSHSSESQSDSIELETQDDFSDSFMDLEILSNEFTQPNIKLWEFLIEILEDKRFRSIIRWTGPAFGQYHDNEFTMVDPGEVARLFAIRSNKPFTLNYSKFNRILRSYYNKKKLLQKINGKPNTFSFRFNILPYVNRLRLAY</sequence>
<gene>
    <name evidence="5" type="ORF">BpHYR1_048163</name>
</gene>
<dbReference type="SMART" id="SM00413">
    <property type="entry name" value="ETS"/>
    <property type="match status" value="1"/>
</dbReference>
<evidence type="ECO:0000313" key="6">
    <source>
        <dbReference type="Proteomes" id="UP000276133"/>
    </source>
</evidence>
<keyword evidence="3" id="KW-0539">Nucleus</keyword>
<dbReference type="OrthoDB" id="10067219at2759"/>
<evidence type="ECO:0000256" key="1">
    <source>
        <dbReference type="ARBA" id="ARBA00005562"/>
    </source>
</evidence>
<proteinExistence type="inferred from homology"/>
<dbReference type="InterPro" id="IPR046328">
    <property type="entry name" value="ETS_fam"/>
</dbReference>
<dbReference type="GO" id="GO:0043565">
    <property type="term" value="F:sequence-specific DNA binding"/>
    <property type="evidence" value="ECO:0007669"/>
    <property type="project" value="InterPro"/>
</dbReference>
<dbReference type="EMBL" id="REGN01006225">
    <property type="protein sequence ID" value="RNA10376.1"/>
    <property type="molecule type" value="Genomic_DNA"/>
</dbReference>
<dbReference type="PRINTS" id="PR00454">
    <property type="entry name" value="ETSDOMAIN"/>
</dbReference>
<keyword evidence="2 3" id="KW-0238">DNA-binding</keyword>
<dbReference type="STRING" id="10195.A0A3M7QG08"/>
<accession>A0A3M7QG08</accession>
<dbReference type="GO" id="GO:0000981">
    <property type="term" value="F:DNA-binding transcription factor activity, RNA polymerase II-specific"/>
    <property type="evidence" value="ECO:0007669"/>
    <property type="project" value="TreeGrafter"/>
</dbReference>
<protein>
    <submittedName>
        <fullName evidence="5">ETS translocation variant</fullName>
    </submittedName>
</protein>
<dbReference type="Proteomes" id="UP000276133">
    <property type="component" value="Unassembled WGS sequence"/>
</dbReference>
<evidence type="ECO:0000256" key="3">
    <source>
        <dbReference type="RuleBase" id="RU004019"/>
    </source>
</evidence>
<dbReference type="SUPFAM" id="SSF46785">
    <property type="entry name" value="Winged helix' DNA-binding domain"/>
    <property type="match status" value="1"/>
</dbReference>
<dbReference type="PANTHER" id="PTHR11849">
    <property type="entry name" value="ETS"/>
    <property type="match status" value="1"/>
</dbReference>
<dbReference type="Gene3D" id="1.10.10.10">
    <property type="entry name" value="Winged helix-like DNA-binding domain superfamily/Winged helix DNA-binding domain"/>
    <property type="match status" value="1"/>
</dbReference>
<evidence type="ECO:0000313" key="5">
    <source>
        <dbReference type="EMBL" id="RNA10376.1"/>
    </source>
</evidence>
<comment type="caution">
    <text evidence="5">The sequence shown here is derived from an EMBL/GenBank/DDBJ whole genome shotgun (WGS) entry which is preliminary data.</text>
</comment>
<feature type="domain" description="ETS" evidence="4">
    <location>
        <begin position="46"/>
        <end position="134"/>
    </location>
</feature>
<name>A0A3M7QG08_BRAPC</name>
<dbReference type="AlphaFoldDB" id="A0A3M7QG08"/>
<dbReference type="GO" id="GO:0030154">
    <property type="term" value="P:cell differentiation"/>
    <property type="evidence" value="ECO:0007669"/>
    <property type="project" value="TreeGrafter"/>
</dbReference>
<keyword evidence="6" id="KW-1185">Reference proteome</keyword>